<dbReference type="AlphaFoldDB" id="A0A7W8G922"/>
<dbReference type="InterPro" id="IPR036412">
    <property type="entry name" value="HAD-like_sf"/>
</dbReference>
<dbReference type="Gene3D" id="1.10.150.240">
    <property type="entry name" value="Putative phosphatase, domain 2"/>
    <property type="match status" value="1"/>
</dbReference>
<sequence>MKKSILDGIKCAVFDMDGTILDSMTMWHTIADKYLMSIGKTPREDLWDNVKRLNMVETAEYFISDYGVEKTVEEIGIEVEKLIMKFYAESLQLKEGAEDFLRELNERKIPCVLATATERSCVLACMKRLDCEKYFSHIITCLDLNTSKSQPLIFEESARRCGAKPEESLVFEDALHAIRTAKKAGFKVCAVYDASNEELTEPPLTDWERILKLCDVNCKNLTELL</sequence>
<dbReference type="SFLD" id="SFLDG01129">
    <property type="entry name" value="C1.5:_HAD__Beta-PGM__Phosphata"/>
    <property type="match status" value="1"/>
</dbReference>
<protein>
    <submittedName>
        <fullName evidence="1">HAD superfamily hydrolase (TIGR01509 family)</fullName>
    </submittedName>
</protein>
<dbReference type="PRINTS" id="PR00413">
    <property type="entry name" value="HADHALOGNASE"/>
</dbReference>
<dbReference type="InterPro" id="IPR041492">
    <property type="entry name" value="HAD_2"/>
</dbReference>
<dbReference type="Gene3D" id="3.40.50.1000">
    <property type="entry name" value="HAD superfamily/HAD-like"/>
    <property type="match status" value="1"/>
</dbReference>
<dbReference type="PANTHER" id="PTHR18901:SF38">
    <property type="entry name" value="PSEUDOURIDINE-5'-PHOSPHATASE"/>
    <property type="match status" value="1"/>
</dbReference>
<dbReference type="InterPro" id="IPR023198">
    <property type="entry name" value="PGP-like_dom2"/>
</dbReference>
<dbReference type="SUPFAM" id="SSF56784">
    <property type="entry name" value="HAD-like"/>
    <property type="match status" value="1"/>
</dbReference>
<accession>A0A7W8G922</accession>
<keyword evidence="2" id="KW-1185">Reference proteome</keyword>
<dbReference type="EMBL" id="JACHFQ010000004">
    <property type="protein sequence ID" value="MBB5226080.1"/>
    <property type="molecule type" value="Genomic_DNA"/>
</dbReference>
<dbReference type="NCBIfam" id="TIGR01509">
    <property type="entry name" value="HAD-SF-IA-v3"/>
    <property type="match status" value="1"/>
</dbReference>
<dbReference type="Pfam" id="PF13419">
    <property type="entry name" value="HAD_2"/>
    <property type="match status" value="1"/>
</dbReference>
<dbReference type="GO" id="GO:0016791">
    <property type="term" value="F:phosphatase activity"/>
    <property type="evidence" value="ECO:0007669"/>
    <property type="project" value="TreeGrafter"/>
</dbReference>
<dbReference type="InterPro" id="IPR006439">
    <property type="entry name" value="HAD-SF_hydro_IA"/>
</dbReference>
<gene>
    <name evidence="1" type="ORF">HNP76_001448</name>
</gene>
<evidence type="ECO:0000313" key="1">
    <source>
        <dbReference type="EMBL" id="MBB5226080.1"/>
    </source>
</evidence>
<evidence type="ECO:0000313" key="2">
    <source>
        <dbReference type="Proteomes" id="UP000518887"/>
    </source>
</evidence>
<proteinExistence type="predicted"/>
<comment type="caution">
    <text evidence="1">The sequence shown here is derived from an EMBL/GenBank/DDBJ whole genome shotgun (WGS) entry which is preliminary data.</text>
</comment>
<organism evidence="1 2">
    <name type="scientific">Treponema ruminis</name>
    <dbReference type="NCBI Taxonomy" id="744515"/>
    <lineage>
        <taxon>Bacteria</taxon>
        <taxon>Pseudomonadati</taxon>
        <taxon>Spirochaetota</taxon>
        <taxon>Spirochaetia</taxon>
        <taxon>Spirochaetales</taxon>
        <taxon>Treponemataceae</taxon>
        <taxon>Treponema</taxon>
    </lineage>
</organism>
<dbReference type="PANTHER" id="PTHR18901">
    <property type="entry name" value="2-DEOXYGLUCOSE-6-PHOSPHATE PHOSPHATASE 2"/>
    <property type="match status" value="1"/>
</dbReference>
<dbReference type="RefSeq" id="WP_184659014.1">
    <property type="nucleotide sequence ID" value="NZ_CP031518.1"/>
</dbReference>
<name>A0A7W8G922_9SPIR</name>
<dbReference type="Proteomes" id="UP000518887">
    <property type="component" value="Unassembled WGS sequence"/>
</dbReference>
<keyword evidence="1" id="KW-0378">Hydrolase</keyword>
<dbReference type="SFLD" id="SFLDS00003">
    <property type="entry name" value="Haloacid_Dehalogenase"/>
    <property type="match status" value="1"/>
</dbReference>
<dbReference type="InterPro" id="IPR023214">
    <property type="entry name" value="HAD_sf"/>
</dbReference>
<reference evidence="1 2" key="1">
    <citation type="submission" date="2020-08" db="EMBL/GenBank/DDBJ databases">
        <title>Genomic Encyclopedia of Type Strains, Phase IV (KMG-IV): sequencing the most valuable type-strain genomes for metagenomic binning, comparative biology and taxonomic classification.</title>
        <authorList>
            <person name="Goeker M."/>
        </authorList>
    </citation>
    <scope>NUCLEOTIDE SEQUENCE [LARGE SCALE GENOMIC DNA]</scope>
    <source>
        <strain evidence="1 2">DSM 103462</strain>
    </source>
</reference>